<reference evidence="1" key="1">
    <citation type="submission" date="2023-03" db="EMBL/GenBank/DDBJ databases">
        <title>Chromosome-level genomes of two armyworms, Mythimna separata and Mythimna loreyi, provide insights into the biosynthesis and reception of sex pheromones.</title>
        <authorList>
            <person name="Zhao H."/>
        </authorList>
    </citation>
    <scope>NUCLEOTIDE SEQUENCE</scope>
    <source>
        <strain evidence="1">BeijingLab</strain>
    </source>
</reference>
<gene>
    <name evidence="1" type="ORF">PYW08_016691</name>
</gene>
<accession>A0ACC2QXZ7</accession>
<sequence>MTSFAELTKQMHLINDLILGDMTCGEFDGSKEALAFGKHLLATKYWFARISYANKKKYLLALIHDVRSAWALSLLLKSMWNCRPKDAVMSVSERNVYTSFDQAPMDHNRTAMPPQTLALVMKNDRMWFHTLDPEPQALVLSELTTVAGGPAMWEVLRLAQQLFEQNRDLMLKNIQECIVVNDQVYPQKSRTDEAQNREGGAGDTKNTPHSEAQKALDANLTMWNGTIKSMRDNLKLEEQEMTFNDGTKRKIWKVNRPKPEITETVDFVQLLPSSIGKRIMSYLPRQQLGDYARVNKYWAYLVDELRAELVARTKINADYERLHELLLRHETSLEMFATQNERGAPTSSYISTAMPSHLIRQPQPYSLKPSEKSSAVYSHRQFISEKLTKPLIVQKPIRNMMDLSERLEKRGAADENIWKWCDYILAHAKKHKRCRKIKDSDGGGVLSLGNVHFPCPLMNVSMQIPLDPPMYKDPIMTTTAKPKKIVTDYNLVQAPKDTVKRYNIFTRDLSGLYQVLKIPSYLGLDLKTKQVEKRAP</sequence>
<keyword evidence="2" id="KW-1185">Reference proteome</keyword>
<dbReference type="EMBL" id="CM056785">
    <property type="protein sequence ID" value="KAJ8728306.1"/>
    <property type="molecule type" value="Genomic_DNA"/>
</dbReference>
<protein>
    <submittedName>
        <fullName evidence="1">Uncharacterized protein</fullName>
    </submittedName>
</protein>
<evidence type="ECO:0000313" key="2">
    <source>
        <dbReference type="Proteomes" id="UP001231649"/>
    </source>
</evidence>
<name>A0ACC2QXZ7_9NEOP</name>
<evidence type="ECO:0000313" key="1">
    <source>
        <dbReference type="EMBL" id="KAJ8728306.1"/>
    </source>
</evidence>
<organism evidence="1 2">
    <name type="scientific">Mythimna loreyi</name>
    <dbReference type="NCBI Taxonomy" id="667449"/>
    <lineage>
        <taxon>Eukaryota</taxon>
        <taxon>Metazoa</taxon>
        <taxon>Ecdysozoa</taxon>
        <taxon>Arthropoda</taxon>
        <taxon>Hexapoda</taxon>
        <taxon>Insecta</taxon>
        <taxon>Pterygota</taxon>
        <taxon>Neoptera</taxon>
        <taxon>Endopterygota</taxon>
        <taxon>Lepidoptera</taxon>
        <taxon>Glossata</taxon>
        <taxon>Ditrysia</taxon>
        <taxon>Noctuoidea</taxon>
        <taxon>Noctuidae</taxon>
        <taxon>Noctuinae</taxon>
        <taxon>Hadenini</taxon>
        <taxon>Mythimna</taxon>
    </lineage>
</organism>
<comment type="caution">
    <text evidence="1">The sequence shown here is derived from an EMBL/GenBank/DDBJ whole genome shotgun (WGS) entry which is preliminary data.</text>
</comment>
<dbReference type="Proteomes" id="UP001231649">
    <property type="component" value="Chromosome 9"/>
</dbReference>
<proteinExistence type="predicted"/>